<name>A0A9J6B544_SOLCO</name>
<protein>
    <submittedName>
        <fullName evidence="2">Uncharacterized protein</fullName>
    </submittedName>
</protein>
<comment type="caution">
    <text evidence="2">The sequence shown here is derived from an EMBL/GenBank/DDBJ whole genome shotgun (WGS) entry which is preliminary data.</text>
</comment>
<dbReference type="EMBL" id="JACXVP010000001">
    <property type="protein sequence ID" value="KAG5631801.1"/>
    <property type="molecule type" value="Genomic_DNA"/>
</dbReference>
<gene>
    <name evidence="2" type="ORF">H5410_003518</name>
</gene>
<keyword evidence="3" id="KW-1185">Reference proteome</keyword>
<dbReference type="AlphaFoldDB" id="A0A9J6B544"/>
<dbReference type="Proteomes" id="UP000824120">
    <property type="component" value="Chromosome 1"/>
</dbReference>
<sequence>MVEFHLARERTDFGSYYFESSVPCFQNRPNHHDDSGETMKPLSIFNQPGKDSKKCMRRDLSAMEFKSASTHVFVHHTVDVELENDLENPEHILEEVDIEQIRDEGANASINEKELFYEEEWSEEEDEEEDEDEDEDE</sequence>
<feature type="compositionally biased region" description="Acidic residues" evidence="1">
    <location>
        <begin position="117"/>
        <end position="137"/>
    </location>
</feature>
<feature type="region of interest" description="Disordered" evidence="1">
    <location>
        <begin position="30"/>
        <end position="53"/>
    </location>
</feature>
<evidence type="ECO:0000256" key="1">
    <source>
        <dbReference type="SAM" id="MobiDB-lite"/>
    </source>
</evidence>
<organism evidence="2 3">
    <name type="scientific">Solanum commersonii</name>
    <name type="common">Commerson's wild potato</name>
    <name type="synonym">Commerson's nightshade</name>
    <dbReference type="NCBI Taxonomy" id="4109"/>
    <lineage>
        <taxon>Eukaryota</taxon>
        <taxon>Viridiplantae</taxon>
        <taxon>Streptophyta</taxon>
        <taxon>Embryophyta</taxon>
        <taxon>Tracheophyta</taxon>
        <taxon>Spermatophyta</taxon>
        <taxon>Magnoliopsida</taxon>
        <taxon>eudicotyledons</taxon>
        <taxon>Gunneridae</taxon>
        <taxon>Pentapetalae</taxon>
        <taxon>asterids</taxon>
        <taxon>lamiids</taxon>
        <taxon>Solanales</taxon>
        <taxon>Solanaceae</taxon>
        <taxon>Solanoideae</taxon>
        <taxon>Solaneae</taxon>
        <taxon>Solanum</taxon>
    </lineage>
</organism>
<evidence type="ECO:0000313" key="2">
    <source>
        <dbReference type="EMBL" id="KAG5631801.1"/>
    </source>
</evidence>
<reference evidence="2 3" key="1">
    <citation type="submission" date="2020-09" db="EMBL/GenBank/DDBJ databases">
        <title>De no assembly of potato wild relative species, Solanum commersonii.</title>
        <authorList>
            <person name="Cho K."/>
        </authorList>
    </citation>
    <scope>NUCLEOTIDE SEQUENCE [LARGE SCALE GENOMIC DNA]</scope>
    <source>
        <strain evidence="2">LZ3.2</strain>
        <tissue evidence="2">Leaf</tissue>
    </source>
</reference>
<feature type="region of interest" description="Disordered" evidence="1">
    <location>
        <begin position="103"/>
        <end position="137"/>
    </location>
</feature>
<proteinExistence type="predicted"/>
<accession>A0A9J6B544</accession>
<feature type="compositionally biased region" description="Basic and acidic residues" evidence="1">
    <location>
        <begin position="103"/>
        <end position="116"/>
    </location>
</feature>
<evidence type="ECO:0000313" key="3">
    <source>
        <dbReference type="Proteomes" id="UP000824120"/>
    </source>
</evidence>